<dbReference type="Proteomes" id="UP000324222">
    <property type="component" value="Unassembled WGS sequence"/>
</dbReference>
<feature type="compositionally biased region" description="Low complexity" evidence="1">
    <location>
        <begin position="149"/>
        <end position="159"/>
    </location>
</feature>
<organism evidence="2 3">
    <name type="scientific">Portunus trituberculatus</name>
    <name type="common">Swimming crab</name>
    <name type="synonym">Neptunus trituberculatus</name>
    <dbReference type="NCBI Taxonomy" id="210409"/>
    <lineage>
        <taxon>Eukaryota</taxon>
        <taxon>Metazoa</taxon>
        <taxon>Ecdysozoa</taxon>
        <taxon>Arthropoda</taxon>
        <taxon>Crustacea</taxon>
        <taxon>Multicrustacea</taxon>
        <taxon>Malacostraca</taxon>
        <taxon>Eumalacostraca</taxon>
        <taxon>Eucarida</taxon>
        <taxon>Decapoda</taxon>
        <taxon>Pleocyemata</taxon>
        <taxon>Brachyura</taxon>
        <taxon>Eubrachyura</taxon>
        <taxon>Portunoidea</taxon>
        <taxon>Portunidae</taxon>
        <taxon>Portuninae</taxon>
        <taxon>Portunus</taxon>
    </lineage>
</organism>
<keyword evidence="3" id="KW-1185">Reference proteome</keyword>
<evidence type="ECO:0000256" key="1">
    <source>
        <dbReference type="SAM" id="MobiDB-lite"/>
    </source>
</evidence>
<evidence type="ECO:0000313" key="3">
    <source>
        <dbReference type="Proteomes" id="UP000324222"/>
    </source>
</evidence>
<name>A0A5B7DHK4_PORTR</name>
<proteinExistence type="predicted"/>
<gene>
    <name evidence="2" type="ORF">E2C01_013953</name>
</gene>
<dbReference type="EMBL" id="VSRR010000932">
    <property type="protein sequence ID" value="MPC20981.1"/>
    <property type="molecule type" value="Genomic_DNA"/>
</dbReference>
<comment type="caution">
    <text evidence="2">The sequence shown here is derived from an EMBL/GenBank/DDBJ whole genome shotgun (WGS) entry which is preliminary data.</text>
</comment>
<evidence type="ECO:0000313" key="2">
    <source>
        <dbReference type="EMBL" id="MPC20981.1"/>
    </source>
</evidence>
<protein>
    <submittedName>
        <fullName evidence="2">Uncharacterized protein</fullName>
    </submittedName>
</protein>
<sequence>MPAPLPPVPLPSSSRSIQACPHSNTFPRRALHPVPSPCPLFSLSRPISHSPPRSRTLFSPVILSSPRHHVLSLFCHLCPASPVLLTIHSPHPSRPLVISSLRPLRHPTLFLSPSTSLPAPHPLPLTPAPYLVSPSLYSPLDDIASRPYSPSHPSPFWSHSRSHASQPLPALSRSA</sequence>
<dbReference type="AlphaFoldDB" id="A0A5B7DHK4"/>
<reference evidence="2 3" key="1">
    <citation type="submission" date="2019-05" db="EMBL/GenBank/DDBJ databases">
        <title>Another draft genome of Portunus trituberculatus and its Hox gene families provides insights of decapod evolution.</title>
        <authorList>
            <person name="Jeong J.-H."/>
            <person name="Song I."/>
            <person name="Kim S."/>
            <person name="Choi T."/>
            <person name="Kim D."/>
            <person name="Ryu S."/>
            <person name="Kim W."/>
        </authorList>
    </citation>
    <scope>NUCLEOTIDE SEQUENCE [LARGE SCALE GENOMIC DNA]</scope>
    <source>
        <tissue evidence="2">Muscle</tissue>
    </source>
</reference>
<accession>A0A5B7DHK4</accession>
<feature type="region of interest" description="Disordered" evidence="1">
    <location>
        <begin position="149"/>
        <end position="175"/>
    </location>
</feature>